<name>A0A223P0C0_9SPHI</name>
<dbReference type="EMBL" id="CP022743">
    <property type="protein sequence ID" value="ASU35268.1"/>
    <property type="molecule type" value="Genomic_DNA"/>
</dbReference>
<accession>A0A223P0C0</accession>
<evidence type="ECO:0000313" key="2">
    <source>
        <dbReference type="Proteomes" id="UP000215002"/>
    </source>
</evidence>
<evidence type="ECO:0000313" key="1">
    <source>
        <dbReference type="EMBL" id="ASU35268.1"/>
    </source>
</evidence>
<protein>
    <submittedName>
        <fullName evidence="1">Uncharacterized protein</fullName>
    </submittedName>
</protein>
<proteinExistence type="predicted"/>
<dbReference type="KEGG" id="muc:MuYL_3383"/>
<dbReference type="Proteomes" id="UP000215002">
    <property type="component" value="Chromosome"/>
</dbReference>
<keyword evidence="2" id="KW-1185">Reference proteome</keyword>
<sequence>MRSILIILFLMLTIISAKSQSAKWQPGRFTDIKGNTEAGFIRVNPSAKGPIKGEGFIEFRENDKTNPFKLSASDLKSFVTGRDSFVVAHAPGNEAWTKNEFDFVKVVINDEIKLYMSRGGKGRKGGIGGSGIGFEPGIGIGTGGYGSGVSGGLSIPIGGGGYGGNEKTIYYYGANTAEMKRLTNENFEDVMTDIMGDEPEVVEKIHAKVYMLANIDRLINYFNQVKAARKN</sequence>
<dbReference type="AlphaFoldDB" id="A0A223P0C0"/>
<gene>
    <name evidence="1" type="ORF">MuYL_3383</name>
</gene>
<reference evidence="1 2" key="1">
    <citation type="submission" date="2017-08" db="EMBL/GenBank/DDBJ databases">
        <title>Complete genome sequence of Mucilaginibacter sp. strain BJC16-A31.</title>
        <authorList>
            <consortium name="Henan University of Science and Technology"/>
            <person name="You X."/>
        </authorList>
    </citation>
    <scope>NUCLEOTIDE SEQUENCE [LARGE SCALE GENOMIC DNA]</scope>
    <source>
        <strain evidence="1 2">BJC16-A31</strain>
    </source>
</reference>
<organism evidence="1 2">
    <name type="scientific">Mucilaginibacter xinganensis</name>
    <dbReference type="NCBI Taxonomy" id="1234841"/>
    <lineage>
        <taxon>Bacteria</taxon>
        <taxon>Pseudomonadati</taxon>
        <taxon>Bacteroidota</taxon>
        <taxon>Sphingobacteriia</taxon>
        <taxon>Sphingobacteriales</taxon>
        <taxon>Sphingobacteriaceae</taxon>
        <taxon>Mucilaginibacter</taxon>
    </lineage>
</organism>